<keyword evidence="1" id="KW-0812">Transmembrane</keyword>
<evidence type="ECO:0000313" key="3">
    <source>
        <dbReference type="Proteomes" id="UP001311730"/>
    </source>
</evidence>
<keyword evidence="1" id="KW-1133">Transmembrane helix</keyword>
<proteinExistence type="predicted"/>
<evidence type="ECO:0000256" key="1">
    <source>
        <dbReference type="SAM" id="Phobius"/>
    </source>
</evidence>
<dbReference type="RefSeq" id="WP_298823800.1">
    <property type="nucleotide sequence ID" value="NZ_JAYKBW010000002.1"/>
</dbReference>
<feature type="transmembrane region" description="Helical" evidence="1">
    <location>
        <begin position="141"/>
        <end position="160"/>
    </location>
</feature>
<keyword evidence="1" id="KW-0472">Membrane</keyword>
<keyword evidence="3" id="KW-1185">Reference proteome</keyword>
<evidence type="ECO:0000313" key="2">
    <source>
        <dbReference type="EMBL" id="MEB3074108.1"/>
    </source>
</evidence>
<reference evidence="2 3" key="1">
    <citation type="submission" date="2023-12" db="EMBL/GenBank/DDBJ databases">
        <title>Genomic sequences of Capnocytophaga and Parvimonas strains.</title>
        <authorList>
            <person name="Watt R.M."/>
            <person name="Wang M."/>
            <person name="Yang T."/>
            <person name="Tong W.M."/>
        </authorList>
    </citation>
    <scope>NUCLEOTIDE SEQUENCE [LARGE SCALE GENOMIC DNA]</scope>
    <source>
        <strain evidence="2 3">CCUG 13096</strain>
    </source>
</reference>
<comment type="caution">
    <text evidence="2">The sequence shown here is derived from an EMBL/GenBank/DDBJ whole genome shotgun (WGS) entry which is preliminary data.</text>
</comment>
<name>A0ABU5Z6R9_9FLAO</name>
<organism evidence="2 3">
    <name type="scientific">Capnocytophaga gingivalis</name>
    <dbReference type="NCBI Taxonomy" id="1017"/>
    <lineage>
        <taxon>Bacteria</taxon>
        <taxon>Pseudomonadati</taxon>
        <taxon>Bacteroidota</taxon>
        <taxon>Flavobacteriia</taxon>
        <taxon>Flavobacteriales</taxon>
        <taxon>Flavobacteriaceae</taxon>
        <taxon>Capnocytophaga</taxon>
    </lineage>
</organism>
<dbReference type="Proteomes" id="UP001311730">
    <property type="component" value="Unassembled WGS sequence"/>
</dbReference>
<sequence length="168" mass="20295">MKFNINNNLKHNLIFLAVFILLLHILATDIVIFRVYWEEKLFFSEGYWTKQIYFNFEDYDKYITIDTYDIFLLCYESWDGILLFALYFALFIFYVIAPIIQLLITKKISFIFLLIIDILVLFLYSYILLKSFSDNPMIGVIPIGILIPMAFFILLFFRIYQYKKKLIF</sequence>
<dbReference type="EMBL" id="JAYKBW010000002">
    <property type="protein sequence ID" value="MEB3074108.1"/>
    <property type="molecule type" value="Genomic_DNA"/>
</dbReference>
<feature type="transmembrane region" description="Helical" evidence="1">
    <location>
        <begin position="110"/>
        <end position="129"/>
    </location>
</feature>
<feature type="transmembrane region" description="Helical" evidence="1">
    <location>
        <begin position="12"/>
        <end position="37"/>
    </location>
</feature>
<evidence type="ECO:0008006" key="4">
    <source>
        <dbReference type="Google" id="ProtNLM"/>
    </source>
</evidence>
<protein>
    <recommendedName>
        <fullName evidence="4">EXPERA domain-containing protein</fullName>
    </recommendedName>
</protein>
<gene>
    <name evidence="2" type="ORF">VJJ08_02190</name>
</gene>
<feature type="transmembrane region" description="Helical" evidence="1">
    <location>
        <begin position="81"/>
        <end position="103"/>
    </location>
</feature>
<accession>A0ABU5Z6R9</accession>